<dbReference type="PROSITE" id="PS50157">
    <property type="entry name" value="ZINC_FINGER_C2H2_2"/>
    <property type="match status" value="6"/>
</dbReference>
<feature type="domain" description="C2H2-type" evidence="12">
    <location>
        <begin position="223"/>
        <end position="250"/>
    </location>
</feature>
<dbReference type="SUPFAM" id="SSF57667">
    <property type="entry name" value="beta-beta-alpha zinc fingers"/>
    <property type="match status" value="3"/>
</dbReference>
<dbReference type="Proteomes" id="UP000327044">
    <property type="component" value="Unassembled WGS sequence"/>
</dbReference>
<dbReference type="GO" id="GO:0000981">
    <property type="term" value="F:DNA-binding transcription factor activity, RNA polymerase II-specific"/>
    <property type="evidence" value="ECO:0007669"/>
    <property type="project" value="TreeGrafter"/>
</dbReference>
<dbReference type="EMBL" id="VVIM01000684">
    <property type="protein sequence ID" value="KAB0790885.1"/>
    <property type="molecule type" value="Genomic_DNA"/>
</dbReference>
<keyword evidence="9" id="KW-0539">Nucleus</keyword>
<feature type="domain" description="C2H2-type" evidence="12">
    <location>
        <begin position="312"/>
        <end position="335"/>
    </location>
</feature>
<evidence type="ECO:0000256" key="7">
    <source>
        <dbReference type="ARBA" id="ARBA00023125"/>
    </source>
</evidence>
<dbReference type="Gene3D" id="3.40.1800.20">
    <property type="match status" value="1"/>
</dbReference>
<dbReference type="Gene3D" id="3.30.160.60">
    <property type="entry name" value="Classic Zinc Finger"/>
    <property type="match status" value="5"/>
</dbReference>
<reference evidence="14" key="3">
    <citation type="submission" date="2019-08" db="EMBL/GenBank/DDBJ databases">
        <authorList>
            <consortium name="Photinus pyralis genome working group"/>
            <person name="Fallon T.R."/>
            <person name="Sander Lower S.E."/>
            <person name="Weng J.-K."/>
        </authorList>
    </citation>
    <scope>NUCLEOTIDE SEQUENCE</scope>
    <source>
        <strain evidence="14">1611_PpyrPB1</strain>
        <tissue evidence="14">Whole body</tissue>
    </source>
</reference>
<comment type="subcellular location">
    <subcellularLocation>
        <location evidence="1">Nucleus</location>
    </subcellularLocation>
</comment>
<dbReference type="PANTHER" id="PTHR24388:SF54">
    <property type="entry name" value="PROTEIN ESCARGOT"/>
    <property type="match status" value="1"/>
</dbReference>
<proteinExistence type="inferred from homology"/>
<evidence type="ECO:0000313" key="14">
    <source>
        <dbReference type="EMBL" id="KAB0790885.1"/>
    </source>
</evidence>
<dbReference type="GO" id="GO:0008270">
    <property type="term" value="F:zinc ion binding"/>
    <property type="evidence" value="ECO:0007669"/>
    <property type="project" value="UniProtKB-KW"/>
</dbReference>
<accession>A0A1Y1KXV9</accession>
<evidence type="ECO:0000256" key="6">
    <source>
        <dbReference type="ARBA" id="ARBA00023015"/>
    </source>
</evidence>
<dbReference type="Pfam" id="PF07776">
    <property type="entry name" value="zf-AD"/>
    <property type="match status" value="1"/>
</dbReference>
<dbReference type="GO" id="GO:0000978">
    <property type="term" value="F:RNA polymerase II cis-regulatory region sequence-specific DNA binding"/>
    <property type="evidence" value="ECO:0007669"/>
    <property type="project" value="TreeGrafter"/>
</dbReference>
<dbReference type="InterPro" id="IPR050527">
    <property type="entry name" value="Snail/Krueppel_Znf"/>
</dbReference>
<evidence type="ECO:0000313" key="13">
    <source>
        <dbReference type="EMBL" id="JAV66204.1"/>
    </source>
</evidence>
<dbReference type="GO" id="GO:0005634">
    <property type="term" value="C:nucleus"/>
    <property type="evidence" value="ECO:0007669"/>
    <property type="project" value="UniProtKB-SubCell"/>
</dbReference>
<name>A0A1Y1KXV9_PHOPY</name>
<dbReference type="Pfam" id="PF00096">
    <property type="entry name" value="zf-C2H2"/>
    <property type="match status" value="2"/>
</dbReference>
<organism evidence="13">
    <name type="scientific">Photinus pyralis</name>
    <name type="common">Common eastern firefly</name>
    <name type="synonym">Lampyris pyralis</name>
    <dbReference type="NCBI Taxonomy" id="7054"/>
    <lineage>
        <taxon>Eukaryota</taxon>
        <taxon>Metazoa</taxon>
        <taxon>Ecdysozoa</taxon>
        <taxon>Arthropoda</taxon>
        <taxon>Hexapoda</taxon>
        <taxon>Insecta</taxon>
        <taxon>Pterygota</taxon>
        <taxon>Neoptera</taxon>
        <taxon>Endopterygota</taxon>
        <taxon>Coleoptera</taxon>
        <taxon>Polyphaga</taxon>
        <taxon>Elateriformia</taxon>
        <taxon>Elateroidea</taxon>
        <taxon>Lampyridae</taxon>
        <taxon>Lampyrinae</taxon>
        <taxon>Photinus</taxon>
    </lineage>
</organism>
<comment type="similarity">
    <text evidence="10">Belongs to the snail C2H2-type zinc-finger protein family.</text>
</comment>
<dbReference type="GO" id="GO:0045893">
    <property type="term" value="P:positive regulation of DNA-templated transcription"/>
    <property type="evidence" value="ECO:0007669"/>
    <property type="project" value="UniProtKB-ARBA"/>
</dbReference>
<dbReference type="EMBL" id="GEZM01070930">
    <property type="protein sequence ID" value="JAV66204.1"/>
    <property type="molecule type" value="Transcribed_RNA"/>
</dbReference>
<feature type="domain" description="C2H2-type" evidence="12">
    <location>
        <begin position="258"/>
        <end position="285"/>
    </location>
</feature>
<evidence type="ECO:0000256" key="3">
    <source>
        <dbReference type="ARBA" id="ARBA00022737"/>
    </source>
</evidence>
<evidence type="ECO:0000259" key="12">
    <source>
        <dbReference type="PROSITE" id="PS50157"/>
    </source>
</evidence>
<dbReference type="InParanoid" id="A0A1Y1KXV9"/>
<evidence type="ECO:0000256" key="2">
    <source>
        <dbReference type="ARBA" id="ARBA00022723"/>
    </source>
</evidence>
<dbReference type="FunFam" id="3.30.160.60:FF:001732">
    <property type="entry name" value="Zgc:162936"/>
    <property type="match status" value="1"/>
</dbReference>
<dbReference type="SMART" id="SM00868">
    <property type="entry name" value="zf-AD"/>
    <property type="match status" value="1"/>
</dbReference>
<keyword evidence="8" id="KW-0804">Transcription</keyword>
<evidence type="ECO:0000256" key="4">
    <source>
        <dbReference type="ARBA" id="ARBA00022771"/>
    </source>
</evidence>
<reference evidence="13" key="1">
    <citation type="journal article" date="2016" name="Sci. Rep.">
        <title>Molecular characterization of firefly nuptial gifts: a multi-omics approach sheds light on postcopulatory sexual selection.</title>
        <authorList>
            <person name="Al-Wathiqui N."/>
            <person name="Fallon T.R."/>
            <person name="South A."/>
            <person name="Weng J.K."/>
            <person name="Lewis S.M."/>
        </authorList>
    </citation>
    <scope>NUCLEOTIDE SEQUENCE</scope>
</reference>
<dbReference type="SMART" id="SM00355">
    <property type="entry name" value="ZnF_C2H2"/>
    <property type="match status" value="7"/>
</dbReference>
<evidence type="ECO:0000256" key="8">
    <source>
        <dbReference type="ARBA" id="ARBA00023163"/>
    </source>
</evidence>
<gene>
    <name evidence="14" type="ORF">PPYR_14972</name>
</gene>
<keyword evidence="6" id="KW-0805">Transcription regulation</keyword>
<dbReference type="GO" id="GO:0005694">
    <property type="term" value="C:chromosome"/>
    <property type="evidence" value="ECO:0007669"/>
    <property type="project" value="UniProtKB-ARBA"/>
</dbReference>
<feature type="domain" description="C2H2-type" evidence="12">
    <location>
        <begin position="195"/>
        <end position="222"/>
    </location>
</feature>
<dbReference type="OrthoDB" id="6077919at2759"/>
<evidence type="ECO:0000313" key="15">
    <source>
        <dbReference type="Proteomes" id="UP000327044"/>
    </source>
</evidence>
<sequence length="335" mass="39122">MVYHKLEEMEDKWCRTCLQKVSSEYYDLEHTEPDEVVSIGTKLQSVAPSLDVNVVIDAVICSACLQVINAAYTFQSQCYTVDKHIRVYCSRAKTKTLIFKDLINFIESPPVTTEVMLIKDEDVDMSNTTSAKSKKLYDCTHCDRSFRWLRNLKRHSLTHNQSKPFTCDQCEFRSNRKDALHNHVSNKHVDADKPYKCEHCALSFAQRYTLARHMQTHAEDKPYKCADCDFSCKFESYLKRHLSTHVVGKAPRSDLKPFRCDICEYCSYDRKGLRRHVMIHTGEKPYTCADCEYKTTEKSKLVRHRKTHAREFRCAVCEYKTRFKAQLTRHASALH</sequence>
<evidence type="ECO:0000256" key="1">
    <source>
        <dbReference type="ARBA" id="ARBA00004123"/>
    </source>
</evidence>
<protein>
    <recommendedName>
        <fullName evidence="12">C2H2-type domain-containing protein</fullName>
    </recommendedName>
</protein>
<evidence type="ECO:0000256" key="9">
    <source>
        <dbReference type="ARBA" id="ARBA00023242"/>
    </source>
</evidence>
<keyword evidence="7" id="KW-0238">DNA-binding</keyword>
<keyword evidence="5" id="KW-0862">Zinc</keyword>
<dbReference type="SUPFAM" id="SSF57716">
    <property type="entry name" value="Glucocorticoid receptor-like (DNA-binding domain)"/>
    <property type="match status" value="1"/>
</dbReference>
<dbReference type="InterPro" id="IPR013087">
    <property type="entry name" value="Znf_C2H2_type"/>
</dbReference>
<evidence type="ECO:0000256" key="5">
    <source>
        <dbReference type="ARBA" id="ARBA00022833"/>
    </source>
</evidence>
<dbReference type="FunFam" id="3.30.160.60:FF:000621">
    <property type="entry name" value="FLT3-interacting zinc finger 1"/>
    <property type="match status" value="1"/>
</dbReference>
<dbReference type="InterPro" id="IPR036236">
    <property type="entry name" value="Znf_C2H2_sf"/>
</dbReference>
<keyword evidence="2" id="KW-0479">Metal-binding</keyword>
<feature type="domain" description="C2H2-type" evidence="12">
    <location>
        <begin position="137"/>
        <end position="164"/>
    </location>
</feature>
<feature type="domain" description="C2H2-type" evidence="12">
    <location>
        <begin position="286"/>
        <end position="313"/>
    </location>
</feature>
<dbReference type="PROSITE" id="PS00028">
    <property type="entry name" value="ZINC_FINGER_C2H2_1"/>
    <property type="match status" value="3"/>
</dbReference>
<evidence type="ECO:0000256" key="11">
    <source>
        <dbReference type="PROSITE-ProRule" id="PRU00042"/>
    </source>
</evidence>
<dbReference type="InterPro" id="IPR012934">
    <property type="entry name" value="Znf_AD"/>
</dbReference>
<keyword evidence="3" id="KW-0677">Repeat</keyword>
<keyword evidence="15" id="KW-1185">Reference proteome</keyword>
<dbReference type="AlphaFoldDB" id="A0A1Y1KXV9"/>
<reference evidence="14 15" key="2">
    <citation type="journal article" date="2018" name="Elife">
        <title>Firefly genomes illuminate parallel origins of bioluminescence in beetles.</title>
        <authorList>
            <person name="Fallon T.R."/>
            <person name="Lower S.E."/>
            <person name="Chang C.H."/>
            <person name="Bessho-Uehara M."/>
            <person name="Martin G.J."/>
            <person name="Bewick A.J."/>
            <person name="Behringer M."/>
            <person name="Debat H.J."/>
            <person name="Wong I."/>
            <person name="Day J.C."/>
            <person name="Suvorov A."/>
            <person name="Silva C.J."/>
            <person name="Stanger-Hall K.F."/>
            <person name="Hall D.W."/>
            <person name="Schmitz R.J."/>
            <person name="Nelson D.R."/>
            <person name="Lewis S.M."/>
            <person name="Shigenobu S."/>
            <person name="Bybee S.M."/>
            <person name="Larracuente A.M."/>
            <person name="Oba Y."/>
            <person name="Weng J.K."/>
        </authorList>
    </citation>
    <scope>NUCLEOTIDE SEQUENCE [LARGE SCALE GENOMIC DNA]</scope>
    <source>
        <strain evidence="14">1611_PpyrPB1</strain>
        <tissue evidence="14">Whole body</tissue>
    </source>
</reference>
<dbReference type="PANTHER" id="PTHR24388">
    <property type="entry name" value="ZINC FINGER PROTEIN"/>
    <property type="match status" value="1"/>
</dbReference>
<evidence type="ECO:0000256" key="10">
    <source>
        <dbReference type="ARBA" id="ARBA00037948"/>
    </source>
</evidence>
<keyword evidence="4 11" id="KW-0863">Zinc-finger</keyword>